<dbReference type="PANTHER" id="PTHR23149:SF9">
    <property type="entry name" value="G PATCH DOMAIN-CONTAINING PROTEIN 4"/>
    <property type="match status" value="1"/>
</dbReference>
<protein>
    <recommendedName>
        <fullName evidence="1">G-patch domain-containing protein</fullName>
    </recommendedName>
</protein>
<evidence type="ECO:0000313" key="2">
    <source>
        <dbReference type="EMBL" id="PWA01882.1"/>
    </source>
</evidence>
<organism evidence="2 3">
    <name type="scientific">Smittium angustum</name>
    <dbReference type="NCBI Taxonomy" id="133377"/>
    <lineage>
        <taxon>Eukaryota</taxon>
        <taxon>Fungi</taxon>
        <taxon>Fungi incertae sedis</taxon>
        <taxon>Zoopagomycota</taxon>
        <taxon>Kickxellomycotina</taxon>
        <taxon>Harpellomycetes</taxon>
        <taxon>Harpellales</taxon>
        <taxon>Legeriomycetaceae</taxon>
        <taxon>Smittium</taxon>
    </lineage>
</organism>
<sequence length="214" mass="24037">MFGQVQLEKYGWNKGEGLGKNKSGIKRAITVSKKNEMLGIGAERDNWTGSWWDQLYNKTTKNVNPVNETKSKKETCNDDTMENIGKVSFESTEDKNINEEKYKAPLTFNVNNPGSLYHGMFVKSQGESSDVYKNSQVKNLSTKNTFLGEKEVYSGSTDFSLNLTDEQLFEACEGRMARKGARAEQVGKLKRVQKGTGEPNPEIYHVISTSIINI</sequence>
<dbReference type="InterPro" id="IPR050656">
    <property type="entry name" value="PINX1"/>
</dbReference>
<accession>A0A2U1J9U2</accession>
<dbReference type="PROSITE" id="PS50174">
    <property type="entry name" value="G_PATCH"/>
    <property type="match status" value="1"/>
</dbReference>
<evidence type="ECO:0000313" key="3">
    <source>
        <dbReference type="Proteomes" id="UP000245591"/>
    </source>
</evidence>
<gene>
    <name evidence="2" type="ORF">BB558_001998</name>
</gene>
<name>A0A2U1J9U2_SMIAN</name>
<dbReference type="PANTHER" id="PTHR23149">
    <property type="entry name" value="G PATCH DOMAIN CONTAINING PROTEIN"/>
    <property type="match status" value="1"/>
</dbReference>
<dbReference type="GO" id="GO:0005730">
    <property type="term" value="C:nucleolus"/>
    <property type="evidence" value="ECO:0007669"/>
    <property type="project" value="TreeGrafter"/>
</dbReference>
<dbReference type="Pfam" id="PF01585">
    <property type="entry name" value="G-patch"/>
    <property type="match status" value="1"/>
</dbReference>
<dbReference type="EMBL" id="MBFU01000124">
    <property type="protein sequence ID" value="PWA01882.1"/>
    <property type="molecule type" value="Genomic_DNA"/>
</dbReference>
<dbReference type="GO" id="GO:0003676">
    <property type="term" value="F:nucleic acid binding"/>
    <property type="evidence" value="ECO:0007669"/>
    <property type="project" value="InterPro"/>
</dbReference>
<dbReference type="AlphaFoldDB" id="A0A2U1J9U2"/>
<feature type="domain" description="G-patch" evidence="1">
    <location>
        <begin position="1"/>
        <end position="45"/>
    </location>
</feature>
<evidence type="ECO:0000259" key="1">
    <source>
        <dbReference type="PROSITE" id="PS50174"/>
    </source>
</evidence>
<keyword evidence="3" id="KW-1185">Reference proteome</keyword>
<comment type="caution">
    <text evidence="2">The sequence shown here is derived from an EMBL/GenBank/DDBJ whole genome shotgun (WGS) entry which is preliminary data.</text>
</comment>
<dbReference type="Proteomes" id="UP000245591">
    <property type="component" value="Unassembled WGS sequence"/>
</dbReference>
<dbReference type="SMART" id="SM00443">
    <property type="entry name" value="G_patch"/>
    <property type="match status" value="1"/>
</dbReference>
<reference evidence="2 3" key="1">
    <citation type="journal article" date="2018" name="MBio">
        <title>Comparative Genomics Reveals the Core Gene Toolbox for the Fungus-Insect Symbiosis.</title>
        <authorList>
            <person name="Wang Y."/>
            <person name="Stata M."/>
            <person name="Wang W."/>
            <person name="Stajich J.E."/>
            <person name="White M.M."/>
            <person name="Moncalvo J.M."/>
        </authorList>
    </citation>
    <scope>NUCLEOTIDE SEQUENCE [LARGE SCALE GENOMIC DNA]</scope>
    <source>
        <strain evidence="2 3">AUS-126-30</strain>
    </source>
</reference>
<proteinExistence type="predicted"/>
<dbReference type="InterPro" id="IPR000467">
    <property type="entry name" value="G_patch_dom"/>
</dbReference>